<name>A0A2S7N200_9BACI</name>
<evidence type="ECO:0000256" key="5">
    <source>
        <dbReference type="ARBA" id="ARBA00023136"/>
    </source>
</evidence>
<keyword evidence="5 6" id="KW-0472">Membrane</keyword>
<feature type="transmembrane region" description="Helical" evidence="6">
    <location>
        <begin position="46"/>
        <end position="68"/>
    </location>
</feature>
<feature type="transmembrane region" description="Helical" evidence="6">
    <location>
        <begin position="123"/>
        <end position="144"/>
    </location>
</feature>
<dbReference type="RefSeq" id="WP_104848434.1">
    <property type="nucleotide sequence ID" value="NZ_PKOZ01000002.1"/>
</dbReference>
<accession>A0A2S7N200</accession>
<evidence type="ECO:0000313" key="8">
    <source>
        <dbReference type="Proteomes" id="UP000239663"/>
    </source>
</evidence>
<feature type="transmembrane region" description="Helical" evidence="6">
    <location>
        <begin position="12"/>
        <end position="34"/>
    </location>
</feature>
<reference evidence="7 8" key="1">
    <citation type="submission" date="2017-12" db="EMBL/GenBank/DDBJ databases">
        <title>Taxonomic description and draft genome of Pradoshia cofamensis Gen. nov., sp. nov., a thermotolerant bacillale isolated from anterior gut of earthworm Eisenia fetida.</title>
        <authorList>
            <person name="Saha T."/>
            <person name="Chakraborty R."/>
        </authorList>
    </citation>
    <scope>NUCLEOTIDE SEQUENCE [LARGE SCALE GENOMIC DNA]</scope>
    <source>
        <strain evidence="7 8">EAG3</strain>
    </source>
</reference>
<evidence type="ECO:0000256" key="4">
    <source>
        <dbReference type="ARBA" id="ARBA00022989"/>
    </source>
</evidence>
<gene>
    <name evidence="7" type="ORF">CYL18_05220</name>
</gene>
<feature type="transmembrane region" description="Helical" evidence="6">
    <location>
        <begin position="80"/>
        <end position="103"/>
    </location>
</feature>
<dbReference type="GO" id="GO:0005886">
    <property type="term" value="C:plasma membrane"/>
    <property type="evidence" value="ECO:0007669"/>
    <property type="project" value="UniProtKB-SubCell"/>
</dbReference>
<feature type="transmembrane region" description="Helical" evidence="6">
    <location>
        <begin position="231"/>
        <end position="250"/>
    </location>
</feature>
<dbReference type="EMBL" id="PKOZ01000002">
    <property type="protein sequence ID" value="PQD96005.1"/>
    <property type="molecule type" value="Genomic_DNA"/>
</dbReference>
<evidence type="ECO:0000313" key="7">
    <source>
        <dbReference type="EMBL" id="PQD96005.1"/>
    </source>
</evidence>
<feature type="transmembrane region" description="Helical" evidence="6">
    <location>
        <begin position="156"/>
        <end position="180"/>
    </location>
</feature>
<dbReference type="Proteomes" id="UP000239663">
    <property type="component" value="Unassembled WGS sequence"/>
</dbReference>
<evidence type="ECO:0000256" key="1">
    <source>
        <dbReference type="ARBA" id="ARBA00004651"/>
    </source>
</evidence>
<keyword evidence="4 6" id="KW-1133">Transmembrane helix</keyword>
<evidence type="ECO:0000256" key="2">
    <source>
        <dbReference type="ARBA" id="ARBA00022475"/>
    </source>
</evidence>
<protein>
    <recommendedName>
        <fullName evidence="9">Cytochrome c oxidase assembly protein</fullName>
    </recommendedName>
</protein>
<proteinExistence type="predicted"/>
<dbReference type="AlphaFoldDB" id="A0A2S7N200"/>
<evidence type="ECO:0008006" key="9">
    <source>
        <dbReference type="Google" id="ProtNLM"/>
    </source>
</evidence>
<evidence type="ECO:0000256" key="3">
    <source>
        <dbReference type="ARBA" id="ARBA00022692"/>
    </source>
</evidence>
<comment type="caution">
    <text evidence="7">The sequence shown here is derived from an EMBL/GenBank/DDBJ whole genome shotgun (WGS) entry which is preliminary data.</text>
</comment>
<organism evidence="7 8">
    <name type="scientific">Pradoshia eiseniae</name>
    <dbReference type="NCBI Taxonomy" id="2064768"/>
    <lineage>
        <taxon>Bacteria</taxon>
        <taxon>Bacillati</taxon>
        <taxon>Bacillota</taxon>
        <taxon>Bacilli</taxon>
        <taxon>Bacillales</taxon>
        <taxon>Bacillaceae</taxon>
        <taxon>Pradoshia</taxon>
    </lineage>
</organism>
<feature type="transmembrane region" description="Helical" evidence="6">
    <location>
        <begin position="192"/>
        <end position="211"/>
    </location>
</feature>
<evidence type="ECO:0000256" key="6">
    <source>
        <dbReference type="SAM" id="Phobius"/>
    </source>
</evidence>
<keyword evidence="3 6" id="KW-0812">Transmembrane</keyword>
<sequence>MVHHGHHLEDLAILPQVLLGLPFILLLVLYMAAIVKTNQTHKPWPIHRTVFLCIGTTLAVISVAGPLAERALMDFRAHMAAHLFLGMLAPLLIVLAAPMTLMLRTLDISKARRITKLLKSRPIGWITNPITAAILNIGGLWLLYTTSLYSLMHEFMWLHVLVHVHIFLAGYLFTVSLIYIDPIHHRNSYLNRAIVLILSLAWHSILAKYLYAHPPVSVPTDEAQTGAMLMYYGGDLVDAAIIFILCWQWYKATKPRAAYTPSTHA</sequence>
<dbReference type="InterPro" id="IPR019108">
    <property type="entry name" value="Caa3_assmbl_CtaG-rel"/>
</dbReference>
<comment type="subcellular location">
    <subcellularLocation>
        <location evidence="1">Cell membrane</location>
        <topology evidence="1">Multi-pass membrane protein</topology>
    </subcellularLocation>
</comment>
<keyword evidence="8" id="KW-1185">Reference proteome</keyword>
<dbReference type="Pfam" id="PF09678">
    <property type="entry name" value="Caa3_CtaG"/>
    <property type="match status" value="1"/>
</dbReference>
<keyword evidence="2" id="KW-1003">Cell membrane</keyword>
<dbReference type="OrthoDB" id="5024156at2"/>